<evidence type="ECO:0000313" key="3">
    <source>
        <dbReference type="Proteomes" id="UP000289738"/>
    </source>
</evidence>
<sequence length="317" mass="34685">MRIAQLESEKSSMLQKEVGLVEETKQLLSEKEILSLKVESLLEKINLLESDLSSFVENEKSTKEDISNLNGKITMFQGQVAELEHFKNNLLLENRQLREDVSSLQTTIQNLENSSSFRSADASVKLNGGQESASENEDLKSQIEAACTLVEKLVLENAELVENINMLYVELDRRNAEVGLSGGAGPDSINVFPHSDGVASDITESAEIKSVSAQESGSLQEASVRNDRDYIDGEQAVGLTPNSSSLSDDTGEIVQIPLDDNEVREVEPQDAEIVEQDSVPLMDAPLIGAPFRLISFVAKYVSGEDLVNQNSSNTTIH</sequence>
<reference evidence="2 3" key="1">
    <citation type="submission" date="2019-01" db="EMBL/GenBank/DDBJ databases">
        <title>Sequencing of cultivated peanut Arachis hypogaea provides insights into genome evolution and oil improvement.</title>
        <authorList>
            <person name="Chen X."/>
        </authorList>
    </citation>
    <scope>NUCLEOTIDE SEQUENCE [LARGE SCALE GENOMIC DNA]</scope>
    <source>
        <strain evidence="3">cv. Fuhuasheng</strain>
        <tissue evidence="2">Leaves</tissue>
    </source>
</reference>
<dbReference type="EMBL" id="SDMP01000004">
    <property type="protein sequence ID" value="RYR61508.1"/>
    <property type="molecule type" value="Genomic_DNA"/>
</dbReference>
<keyword evidence="1" id="KW-0175">Coiled coil</keyword>
<dbReference type="AlphaFoldDB" id="A0A445DEA0"/>
<dbReference type="STRING" id="3818.A0A445DEA0"/>
<name>A0A445DEA0_ARAHY</name>
<evidence type="ECO:0000256" key="1">
    <source>
        <dbReference type="SAM" id="Coils"/>
    </source>
</evidence>
<accession>A0A445DEA0</accession>
<organism evidence="2 3">
    <name type="scientific">Arachis hypogaea</name>
    <name type="common">Peanut</name>
    <dbReference type="NCBI Taxonomy" id="3818"/>
    <lineage>
        <taxon>Eukaryota</taxon>
        <taxon>Viridiplantae</taxon>
        <taxon>Streptophyta</taxon>
        <taxon>Embryophyta</taxon>
        <taxon>Tracheophyta</taxon>
        <taxon>Spermatophyta</taxon>
        <taxon>Magnoliopsida</taxon>
        <taxon>eudicotyledons</taxon>
        <taxon>Gunneridae</taxon>
        <taxon>Pentapetalae</taxon>
        <taxon>rosids</taxon>
        <taxon>fabids</taxon>
        <taxon>Fabales</taxon>
        <taxon>Fabaceae</taxon>
        <taxon>Papilionoideae</taxon>
        <taxon>50 kb inversion clade</taxon>
        <taxon>dalbergioids sensu lato</taxon>
        <taxon>Dalbergieae</taxon>
        <taxon>Pterocarpus clade</taxon>
        <taxon>Arachis</taxon>
    </lineage>
</organism>
<proteinExistence type="predicted"/>
<gene>
    <name evidence="2" type="ORF">Ahy_A04g018683</name>
</gene>
<protein>
    <submittedName>
        <fullName evidence="2">Uncharacterized protein</fullName>
    </submittedName>
</protein>
<dbReference type="Proteomes" id="UP000289738">
    <property type="component" value="Chromosome A04"/>
</dbReference>
<evidence type="ECO:0000313" key="2">
    <source>
        <dbReference type="EMBL" id="RYR61508.1"/>
    </source>
</evidence>
<keyword evidence="3" id="KW-1185">Reference proteome</keyword>
<comment type="caution">
    <text evidence="2">The sequence shown here is derived from an EMBL/GenBank/DDBJ whole genome shotgun (WGS) entry which is preliminary data.</text>
</comment>
<feature type="coiled-coil region" evidence="1">
    <location>
        <begin position="31"/>
        <end position="114"/>
    </location>
</feature>